<evidence type="ECO:0000313" key="4">
    <source>
        <dbReference type="Proteomes" id="UP000479692"/>
    </source>
</evidence>
<protein>
    <submittedName>
        <fullName evidence="3">Uncharacterized protein</fullName>
    </submittedName>
</protein>
<gene>
    <name evidence="3" type="ORF">GN331_02980</name>
</gene>
<keyword evidence="2" id="KW-0732">Signal</keyword>
<feature type="compositionally biased region" description="Low complexity" evidence="1">
    <location>
        <begin position="31"/>
        <end position="46"/>
    </location>
</feature>
<feature type="signal peptide" evidence="2">
    <location>
        <begin position="1"/>
        <end position="21"/>
    </location>
</feature>
<dbReference type="RefSeq" id="WP_156640188.1">
    <property type="nucleotide sequence ID" value="NZ_WOXT01000001.1"/>
</dbReference>
<reference evidence="3 4" key="1">
    <citation type="submission" date="2019-12" db="EMBL/GenBank/DDBJ databases">
        <authorList>
            <person name="Xu J."/>
        </authorList>
    </citation>
    <scope>NUCLEOTIDE SEQUENCE [LARGE SCALE GENOMIC DNA]</scope>
    <source>
        <strain evidence="3 4">HX-5-24</strain>
    </source>
</reference>
<dbReference type="AlphaFoldDB" id="A0A7C9LL34"/>
<comment type="caution">
    <text evidence="3">The sequence shown here is derived from an EMBL/GenBank/DDBJ whole genome shotgun (WGS) entry which is preliminary data.</text>
</comment>
<dbReference type="EMBL" id="WOXT01000001">
    <property type="protein sequence ID" value="MUV13163.1"/>
    <property type="molecule type" value="Genomic_DNA"/>
</dbReference>
<name>A0A7C9LL34_9GAMM</name>
<evidence type="ECO:0000313" key="3">
    <source>
        <dbReference type="EMBL" id="MUV13163.1"/>
    </source>
</evidence>
<dbReference type="Proteomes" id="UP000479692">
    <property type="component" value="Unassembled WGS sequence"/>
</dbReference>
<feature type="chain" id="PRO_5028957044" evidence="2">
    <location>
        <begin position="22"/>
        <end position="170"/>
    </location>
</feature>
<evidence type="ECO:0000256" key="1">
    <source>
        <dbReference type="SAM" id="MobiDB-lite"/>
    </source>
</evidence>
<proteinExistence type="predicted"/>
<accession>A0A7C9LL34</accession>
<dbReference type="PROSITE" id="PS51257">
    <property type="entry name" value="PROKAR_LIPOPROTEIN"/>
    <property type="match status" value="1"/>
</dbReference>
<organism evidence="3 4">
    <name type="scientific">Noviluteimonas gilva</name>
    <dbReference type="NCBI Taxonomy" id="2682097"/>
    <lineage>
        <taxon>Bacteria</taxon>
        <taxon>Pseudomonadati</taxon>
        <taxon>Pseudomonadota</taxon>
        <taxon>Gammaproteobacteria</taxon>
        <taxon>Lysobacterales</taxon>
        <taxon>Lysobacteraceae</taxon>
        <taxon>Noviluteimonas</taxon>
    </lineage>
</organism>
<feature type="region of interest" description="Disordered" evidence="1">
    <location>
        <begin position="28"/>
        <end position="52"/>
    </location>
</feature>
<sequence>MNRNRILLPLAAALLATLAVAGCKKKEPVETPTTSLPPAAATLSTPAPAPAPMPTAASATVMAVDLGNAAGADMKITSPTNSFGTKDKIIAAVATHVSDPAATVPAKIAAKWSHVDSSQTVREDARDVQLKGDQVWDFEITNSDPWPTGKYRVEVMLDGAVVQSRDFEVK</sequence>
<evidence type="ECO:0000256" key="2">
    <source>
        <dbReference type="SAM" id="SignalP"/>
    </source>
</evidence>
<keyword evidence="4" id="KW-1185">Reference proteome</keyword>